<dbReference type="SUPFAM" id="SSF51395">
    <property type="entry name" value="FMN-linked oxidoreductases"/>
    <property type="match status" value="1"/>
</dbReference>
<comment type="catalytic activity">
    <reaction evidence="16">
        <text>5,6-dihydrouridine(16) in tRNA + NAD(+) = uridine(16) in tRNA + NADH + H(+)</text>
        <dbReference type="Rhea" id="RHEA:53380"/>
        <dbReference type="Rhea" id="RHEA-COMP:13543"/>
        <dbReference type="Rhea" id="RHEA-COMP:13544"/>
        <dbReference type="ChEBI" id="CHEBI:15378"/>
        <dbReference type="ChEBI" id="CHEBI:57540"/>
        <dbReference type="ChEBI" id="CHEBI:57945"/>
        <dbReference type="ChEBI" id="CHEBI:65315"/>
        <dbReference type="ChEBI" id="CHEBI:74443"/>
        <dbReference type="EC" id="1.3.1.88"/>
    </reaction>
    <physiologicalReaction direction="right-to-left" evidence="16">
        <dbReference type="Rhea" id="RHEA:53382"/>
    </physiologicalReaction>
</comment>
<evidence type="ECO:0000256" key="14">
    <source>
        <dbReference type="ARBA" id="ARBA00047287"/>
    </source>
</evidence>
<comment type="subcellular location">
    <subcellularLocation>
        <location evidence="3">Cytoplasm</location>
    </subcellularLocation>
    <subcellularLocation>
        <location evidence="2">Nucleus</location>
    </subcellularLocation>
</comment>
<dbReference type="GO" id="GO:0005634">
    <property type="term" value="C:nucleus"/>
    <property type="evidence" value="ECO:0007669"/>
    <property type="project" value="UniProtKB-SubCell"/>
</dbReference>
<comment type="cofactor">
    <cofactor evidence="1">
        <name>FMN</name>
        <dbReference type="ChEBI" id="CHEBI:58210"/>
    </cofactor>
</comment>
<evidence type="ECO:0000256" key="6">
    <source>
        <dbReference type="ARBA" id="ARBA00022643"/>
    </source>
</evidence>
<keyword evidence="10" id="KW-0520">NAD</keyword>
<sequence length="626" mass="70547">MVTSNDDSDFNRQQPQEHPGTTLASLPSVPSSSTSSSSSSSSSSMSTAMEEEGASSTVTMPQGPEATSSSHSASPTTVETHFDVRPAKRTAKQGGQPVLATRQQRPKLAGFEFYEKILGSPKYVVAPMVDASELAWRLLSRRHGAQLCYSPMFHSSCFTKDPKYRKDSLQTCPEDRPLIIQFCGNDPKVLLEAGLLAQDHCDAIDINLGCPQAIAKRGHYGAFLQDEWDLLKEIVSTLHQHLSVPVTCKVRIFEDMGKTIRYAKMLESAGCQMLVVHGRTRDQKGPLTGVADWKYVKLLKEILKIPVLSNGNIMSIEDVHRCIEETGVNGVMTAEGNLFNPFLFEGINPTSWTVALEYLDIVEKYPAPISYIRGHLFKILHHLMNLKSNGPLREQMAISHSVADFRAIVKQLEAKYEPFHEGRQRWTGEETTSEQQPSSDATDQPTYNLSLPPWLCQPYIRAPPEVHRQKLVDSARLAADPNREKRIFLDSDGNEISRKKMKKMRRVERRPNRAGLLPADPKREPSRRFDEICKNTKLDCTNPMGLKCNHQLCRVCCRVRCYHEDRDCAGHKLFIKSRRDKAKRLTEAEKLEQQQQQQQKAISNTDGKDDDNAAKDEQQKLMEIES</sequence>
<feature type="compositionally biased region" description="Low complexity" evidence="21">
    <location>
        <begin position="66"/>
        <end position="77"/>
    </location>
</feature>
<dbReference type="InterPro" id="IPR013785">
    <property type="entry name" value="Aldolase_TIM"/>
</dbReference>
<feature type="domain" description="DUS-like FMN-binding" evidence="22">
    <location>
        <begin position="125"/>
        <end position="396"/>
    </location>
</feature>
<dbReference type="EC" id="1.3.1.88" evidence="13"/>
<name>A0A1Q3F1I1_CULTA</name>
<keyword evidence="4" id="KW-0963">Cytoplasm</keyword>
<feature type="region of interest" description="Disordered" evidence="21">
    <location>
        <begin position="1"/>
        <end position="102"/>
    </location>
</feature>
<evidence type="ECO:0000256" key="7">
    <source>
        <dbReference type="ARBA" id="ARBA00022694"/>
    </source>
</evidence>
<evidence type="ECO:0000256" key="19">
    <source>
        <dbReference type="ARBA" id="ARBA00068883"/>
    </source>
</evidence>
<dbReference type="InterPro" id="IPR018517">
    <property type="entry name" value="tRNA_hU_synthase_CS"/>
</dbReference>
<evidence type="ECO:0000256" key="5">
    <source>
        <dbReference type="ARBA" id="ARBA00022630"/>
    </source>
</evidence>
<evidence type="ECO:0000256" key="4">
    <source>
        <dbReference type="ARBA" id="ARBA00022490"/>
    </source>
</evidence>
<evidence type="ECO:0000256" key="11">
    <source>
        <dbReference type="ARBA" id="ARBA00023242"/>
    </source>
</evidence>
<evidence type="ECO:0000256" key="2">
    <source>
        <dbReference type="ARBA" id="ARBA00004123"/>
    </source>
</evidence>
<evidence type="ECO:0000256" key="18">
    <source>
        <dbReference type="ARBA" id="ARBA00053643"/>
    </source>
</evidence>
<dbReference type="GO" id="GO:0017150">
    <property type="term" value="F:tRNA dihydrouridine synthase activity"/>
    <property type="evidence" value="ECO:0007669"/>
    <property type="project" value="InterPro"/>
</dbReference>
<evidence type="ECO:0000256" key="9">
    <source>
        <dbReference type="ARBA" id="ARBA00023002"/>
    </source>
</evidence>
<comment type="catalytic activity">
    <reaction evidence="17">
        <text>5,6-dihydrouridine(17) in tRNA + NADP(+) = uridine(17) in tRNA + NADPH + H(+)</text>
        <dbReference type="Rhea" id="RHEA:53368"/>
        <dbReference type="Rhea" id="RHEA-COMP:13541"/>
        <dbReference type="Rhea" id="RHEA-COMP:13542"/>
        <dbReference type="ChEBI" id="CHEBI:15378"/>
        <dbReference type="ChEBI" id="CHEBI:57783"/>
        <dbReference type="ChEBI" id="CHEBI:58349"/>
        <dbReference type="ChEBI" id="CHEBI:65315"/>
        <dbReference type="ChEBI" id="CHEBI:74443"/>
        <dbReference type="EC" id="1.3.1.88"/>
    </reaction>
    <physiologicalReaction direction="right-to-left" evidence="17">
        <dbReference type="Rhea" id="RHEA:53370"/>
    </physiologicalReaction>
</comment>
<feature type="region of interest" description="Disordered" evidence="21">
    <location>
        <begin position="588"/>
        <end position="626"/>
    </location>
</feature>
<evidence type="ECO:0000256" key="13">
    <source>
        <dbReference type="ARBA" id="ARBA00038890"/>
    </source>
</evidence>
<accession>A0A1Q3F1I1</accession>
<dbReference type="CDD" id="cd02801">
    <property type="entry name" value="DUS_like_FMN"/>
    <property type="match status" value="1"/>
</dbReference>
<dbReference type="Pfam" id="PF01207">
    <property type="entry name" value="Dus"/>
    <property type="match status" value="1"/>
</dbReference>
<evidence type="ECO:0000256" key="21">
    <source>
        <dbReference type="SAM" id="MobiDB-lite"/>
    </source>
</evidence>
<comment type="catalytic activity">
    <reaction evidence="15">
        <text>5,6-dihydrouridine(16) in tRNA + NADP(+) = uridine(16) in tRNA + NADPH + H(+)</text>
        <dbReference type="Rhea" id="RHEA:53376"/>
        <dbReference type="Rhea" id="RHEA-COMP:13543"/>
        <dbReference type="Rhea" id="RHEA-COMP:13544"/>
        <dbReference type="ChEBI" id="CHEBI:15378"/>
        <dbReference type="ChEBI" id="CHEBI:57783"/>
        <dbReference type="ChEBI" id="CHEBI:58349"/>
        <dbReference type="ChEBI" id="CHEBI:65315"/>
        <dbReference type="ChEBI" id="CHEBI:74443"/>
        <dbReference type="EC" id="1.3.1.88"/>
    </reaction>
    <physiologicalReaction direction="right-to-left" evidence="15">
        <dbReference type="Rhea" id="RHEA:53378"/>
    </physiologicalReaction>
</comment>
<comment type="function">
    <text evidence="18">Catalyzes the synthesis of dihydrouridine, a modified base found in the D-loop of most tRNAs. Specifically modifies U16 and U17 in cytoplasmic tRNAs. Affects the level of some mature tRNA and thereby the total cellular translation.</text>
</comment>
<dbReference type="PROSITE" id="PS01136">
    <property type="entry name" value="UPF0034"/>
    <property type="match status" value="1"/>
</dbReference>
<dbReference type="AlphaFoldDB" id="A0A1Q3F1I1"/>
<evidence type="ECO:0000256" key="12">
    <source>
        <dbReference type="ARBA" id="ARBA00038313"/>
    </source>
</evidence>
<evidence type="ECO:0000313" key="23">
    <source>
        <dbReference type="EMBL" id="JAV21412.1"/>
    </source>
</evidence>
<organism evidence="23">
    <name type="scientific">Culex tarsalis</name>
    <name type="common">Encephalitis mosquito</name>
    <dbReference type="NCBI Taxonomy" id="7177"/>
    <lineage>
        <taxon>Eukaryota</taxon>
        <taxon>Metazoa</taxon>
        <taxon>Ecdysozoa</taxon>
        <taxon>Arthropoda</taxon>
        <taxon>Hexapoda</taxon>
        <taxon>Insecta</taxon>
        <taxon>Pterygota</taxon>
        <taxon>Neoptera</taxon>
        <taxon>Endopterygota</taxon>
        <taxon>Diptera</taxon>
        <taxon>Nematocera</taxon>
        <taxon>Culicoidea</taxon>
        <taxon>Culicidae</taxon>
        <taxon>Culicinae</taxon>
        <taxon>Culicini</taxon>
        <taxon>Culex</taxon>
        <taxon>Culex</taxon>
    </lineage>
</organism>
<dbReference type="PANTHER" id="PTHR11082">
    <property type="entry name" value="TRNA-DIHYDROURIDINE SYNTHASE"/>
    <property type="match status" value="1"/>
</dbReference>
<keyword evidence="8" id="KW-0521">NADP</keyword>
<evidence type="ECO:0000256" key="10">
    <source>
        <dbReference type="ARBA" id="ARBA00023027"/>
    </source>
</evidence>
<comment type="catalytic activity">
    <reaction evidence="14">
        <text>5,6-dihydrouridine(17) in tRNA + NAD(+) = uridine(17) in tRNA + NADH + H(+)</text>
        <dbReference type="Rhea" id="RHEA:53372"/>
        <dbReference type="Rhea" id="RHEA-COMP:13541"/>
        <dbReference type="Rhea" id="RHEA-COMP:13542"/>
        <dbReference type="ChEBI" id="CHEBI:15378"/>
        <dbReference type="ChEBI" id="CHEBI:57540"/>
        <dbReference type="ChEBI" id="CHEBI:57945"/>
        <dbReference type="ChEBI" id="CHEBI:65315"/>
        <dbReference type="ChEBI" id="CHEBI:74443"/>
        <dbReference type="EC" id="1.3.1.88"/>
    </reaction>
    <physiologicalReaction direction="right-to-left" evidence="14">
        <dbReference type="Rhea" id="RHEA:53374"/>
    </physiologicalReaction>
</comment>
<dbReference type="GO" id="GO:0050660">
    <property type="term" value="F:flavin adenine dinucleotide binding"/>
    <property type="evidence" value="ECO:0007669"/>
    <property type="project" value="InterPro"/>
</dbReference>
<keyword evidence="7" id="KW-0819">tRNA processing</keyword>
<evidence type="ECO:0000256" key="16">
    <source>
        <dbReference type="ARBA" id="ARBA00048934"/>
    </source>
</evidence>
<evidence type="ECO:0000256" key="3">
    <source>
        <dbReference type="ARBA" id="ARBA00004496"/>
    </source>
</evidence>
<dbReference type="Gene3D" id="3.20.20.70">
    <property type="entry name" value="Aldolase class I"/>
    <property type="match status" value="1"/>
</dbReference>
<evidence type="ECO:0000256" key="20">
    <source>
        <dbReference type="ARBA" id="ARBA00077078"/>
    </source>
</evidence>
<dbReference type="GO" id="GO:0005737">
    <property type="term" value="C:cytoplasm"/>
    <property type="evidence" value="ECO:0007669"/>
    <property type="project" value="UniProtKB-SubCell"/>
</dbReference>
<evidence type="ECO:0000259" key="22">
    <source>
        <dbReference type="Pfam" id="PF01207"/>
    </source>
</evidence>
<dbReference type="FunFam" id="3.20.20.70:FF:000081">
    <property type="entry name" value="Dihydrouridine synthase 1 like"/>
    <property type="match status" value="1"/>
</dbReference>
<dbReference type="InterPro" id="IPR035587">
    <property type="entry name" value="DUS-like_FMN-bd"/>
</dbReference>
<feature type="compositionally biased region" description="Low complexity" evidence="21">
    <location>
        <begin position="21"/>
        <end position="48"/>
    </location>
</feature>
<keyword evidence="9" id="KW-0560">Oxidoreductase</keyword>
<keyword evidence="6" id="KW-0288">FMN</keyword>
<dbReference type="EMBL" id="GFDL01013633">
    <property type="protein sequence ID" value="JAV21412.1"/>
    <property type="molecule type" value="Transcribed_RNA"/>
</dbReference>
<feature type="compositionally biased region" description="Polar residues" evidence="21">
    <location>
        <begin position="429"/>
        <end position="447"/>
    </location>
</feature>
<evidence type="ECO:0000256" key="1">
    <source>
        <dbReference type="ARBA" id="ARBA00001917"/>
    </source>
</evidence>
<dbReference type="PANTHER" id="PTHR11082:SF5">
    <property type="entry name" value="TRNA-DIHYDROURIDINE(16_17) SYNTHASE [NAD(P)(+)]-LIKE"/>
    <property type="match status" value="1"/>
</dbReference>
<feature type="compositionally biased region" description="Basic and acidic residues" evidence="21">
    <location>
        <begin position="606"/>
        <end position="626"/>
    </location>
</feature>
<evidence type="ECO:0000256" key="8">
    <source>
        <dbReference type="ARBA" id="ARBA00022857"/>
    </source>
</evidence>
<comment type="similarity">
    <text evidence="12">Belongs to the Dus family. Dus1 subfamily.</text>
</comment>
<keyword evidence="5" id="KW-0285">Flavoprotein</keyword>
<keyword evidence="11" id="KW-0539">Nucleus</keyword>
<feature type="compositionally biased region" description="Polar residues" evidence="21">
    <location>
        <begin position="1"/>
        <end position="16"/>
    </location>
</feature>
<evidence type="ECO:0000256" key="15">
    <source>
        <dbReference type="ARBA" id="ARBA00047652"/>
    </source>
</evidence>
<protein>
    <recommendedName>
        <fullName evidence="19">tRNA-dihydrouridine(16/17) synthase [NAD(P)(+)]-like</fullName>
        <ecNumber evidence="13">1.3.1.88</ecNumber>
    </recommendedName>
    <alternativeName>
        <fullName evidence="20">tRNA-dihydrouridine synthase 1-like</fullName>
    </alternativeName>
</protein>
<feature type="region of interest" description="Disordered" evidence="21">
    <location>
        <begin position="420"/>
        <end position="447"/>
    </location>
</feature>
<reference evidence="23" key="1">
    <citation type="submission" date="2017-01" db="EMBL/GenBank/DDBJ databases">
        <title>A deep insight into the sialotranscriptome of adult male and female Cluex tarsalis mosquitoes.</title>
        <authorList>
            <person name="Ribeiro J.M."/>
            <person name="Moreira F."/>
            <person name="Bernard K.A."/>
            <person name="Calvo E."/>
        </authorList>
    </citation>
    <scope>NUCLEOTIDE SEQUENCE</scope>
    <source>
        <strain evidence="23">Kern County</strain>
        <tissue evidence="23">Salivary glands</tissue>
    </source>
</reference>
<evidence type="ECO:0000256" key="17">
    <source>
        <dbReference type="ARBA" id="ARBA00049467"/>
    </source>
</evidence>
<proteinExistence type="inferred from homology"/>